<evidence type="ECO:0000256" key="9">
    <source>
        <dbReference type="ARBA" id="ARBA00022824"/>
    </source>
</evidence>
<keyword evidence="10" id="KW-0333">Golgi apparatus</keyword>
<dbReference type="FunFam" id="3.40.50.300:FF:000536">
    <property type="entry name" value="GTPase IMAP family member 8"/>
    <property type="match status" value="1"/>
</dbReference>
<comment type="subcellular location">
    <subcellularLocation>
        <location evidence="3">Cytoplasm</location>
        <location evidence="3">Cytosol</location>
    </subcellularLocation>
    <subcellularLocation>
        <location evidence="2">Endoplasmic reticulum</location>
    </subcellularLocation>
    <subcellularLocation>
        <location evidence="4">Golgi apparatus</location>
    </subcellularLocation>
    <subcellularLocation>
        <location evidence="1">Mitochondrion</location>
    </subcellularLocation>
</comment>
<dbReference type="GO" id="GO:0005739">
    <property type="term" value="C:mitochondrion"/>
    <property type="evidence" value="ECO:0007669"/>
    <property type="project" value="UniProtKB-SubCell"/>
</dbReference>
<keyword evidence="12" id="KW-0342">GTP-binding</keyword>
<keyword evidence="9" id="KW-0256">Endoplasmic reticulum</keyword>
<accession>A0A3B1K0Z5</accession>
<evidence type="ECO:0000256" key="3">
    <source>
        <dbReference type="ARBA" id="ARBA00004514"/>
    </source>
</evidence>
<dbReference type="SUPFAM" id="SSF52540">
    <property type="entry name" value="P-loop containing nucleoside triphosphate hydrolases"/>
    <property type="match status" value="1"/>
</dbReference>
<reference evidence="18" key="1">
    <citation type="submission" date="2013-03" db="EMBL/GenBank/DDBJ databases">
        <authorList>
            <person name="Jeffery W."/>
            <person name="Warren W."/>
            <person name="Wilson R.K."/>
        </authorList>
    </citation>
    <scope>NUCLEOTIDE SEQUENCE</scope>
    <source>
        <strain evidence="18">female</strain>
    </source>
</reference>
<evidence type="ECO:0000256" key="1">
    <source>
        <dbReference type="ARBA" id="ARBA00004173"/>
    </source>
</evidence>
<evidence type="ECO:0000256" key="5">
    <source>
        <dbReference type="ARBA" id="ARBA00008535"/>
    </source>
</evidence>
<keyword evidence="8" id="KW-0547">Nucleotide-binding</keyword>
<dbReference type="InterPro" id="IPR045058">
    <property type="entry name" value="GIMA/IAN/Toc"/>
</dbReference>
<name>A0A3B1K0Z5_ASTMX</name>
<dbReference type="STRING" id="7994.ENSAMXP00000047289"/>
<evidence type="ECO:0000256" key="15">
    <source>
        <dbReference type="ARBA" id="ARBA00077278"/>
    </source>
</evidence>
<dbReference type="PANTHER" id="PTHR10903">
    <property type="entry name" value="GTPASE, IMAP FAMILY MEMBER-RELATED"/>
    <property type="match status" value="1"/>
</dbReference>
<reference evidence="18" key="2">
    <citation type="journal article" date="2014" name="Nat. Commun.">
        <title>The cavefish genome reveals candidate genes for eye loss.</title>
        <authorList>
            <person name="McGaugh S.E."/>
            <person name="Gross J.B."/>
            <person name="Aken B."/>
            <person name="Blin M."/>
            <person name="Borowsky R."/>
            <person name="Chalopin D."/>
            <person name="Hinaux H."/>
            <person name="Jeffery W.R."/>
            <person name="Keene A."/>
            <person name="Ma L."/>
            <person name="Minx P."/>
            <person name="Murphy D."/>
            <person name="O'Quin K.E."/>
            <person name="Retaux S."/>
            <person name="Rohner N."/>
            <person name="Searle S.M."/>
            <person name="Stahl B.A."/>
            <person name="Tabin C."/>
            <person name="Volff J.N."/>
            <person name="Yoshizawa M."/>
            <person name="Warren W.C."/>
        </authorList>
    </citation>
    <scope>NUCLEOTIDE SEQUENCE [LARGE SCALE GENOMIC DNA]</scope>
    <source>
        <strain evidence="18">female</strain>
    </source>
</reference>
<dbReference type="InterPro" id="IPR006703">
    <property type="entry name" value="G_AIG1"/>
</dbReference>
<dbReference type="Proteomes" id="UP000018467">
    <property type="component" value="Unassembled WGS sequence"/>
</dbReference>
<reference evidence="17" key="4">
    <citation type="submission" date="2025-09" db="UniProtKB">
        <authorList>
            <consortium name="Ensembl"/>
        </authorList>
    </citation>
    <scope>IDENTIFICATION</scope>
</reference>
<evidence type="ECO:0000256" key="11">
    <source>
        <dbReference type="ARBA" id="ARBA00023128"/>
    </source>
</evidence>
<proteinExistence type="inferred from homology"/>
<dbReference type="PANTHER" id="PTHR10903:SF188">
    <property type="entry name" value="GTPASE IMAP FAMILY MEMBER 2-LIKE-RELATED"/>
    <property type="match status" value="1"/>
</dbReference>
<evidence type="ECO:0000256" key="2">
    <source>
        <dbReference type="ARBA" id="ARBA00004240"/>
    </source>
</evidence>
<dbReference type="GeneTree" id="ENSGT01120000271858"/>
<keyword evidence="11" id="KW-0496">Mitochondrion</keyword>
<keyword evidence="6" id="KW-0963">Cytoplasm</keyword>
<feature type="domain" description="AIG1-type G" evidence="16">
    <location>
        <begin position="8"/>
        <end position="198"/>
    </location>
</feature>
<keyword evidence="18" id="KW-1185">Reference proteome</keyword>
<dbReference type="GO" id="GO:0005525">
    <property type="term" value="F:GTP binding"/>
    <property type="evidence" value="ECO:0007669"/>
    <property type="project" value="UniProtKB-KW"/>
</dbReference>
<comment type="function">
    <text evidence="13">Exerts an anti-apoptotic effect in the immune system and is involved in responses to infections.</text>
</comment>
<dbReference type="Gene3D" id="3.40.50.300">
    <property type="entry name" value="P-loop containing nucleotide triphosphate hydrolases"/>
    <property type="match status" value="1"/>
</dbReference>
<dbReference type="Pfam" id="PF04548">
    <property type="entry name" value="AIG1"/>
    <property type="match status" value="1"/>
</dbReference>
<evidence type="ECO:0000256" key="14">
    <source>
        <dbReference type="ARBA" id="ARBA00073539"/>
    </source>
</evidence>
<evidence type="ECO:0000256" key="7">
    <source>
        <dbReference type="ARBA" id="ARBA00022737"/>
    </source>
</evidence>
<evidence type="ECO:0000256" key="6">
    <source>
        <dbReference type="ARBA" id="ARBA00022490"/>
    </source>
</evidence>
<evidence type="ECO:0000259" key="16">
    <source>
        <dbReference type="PROSITE" id="PS51720"/>
    </source>
</evidence>
<dbReference type="Bgee" id="ENSAMXG00000031086">
    <property type="expression patterns" value="Expressed in testis"/>
</dbReference>
<dbReference type="PROSITE" id="PS51720">
    <property type="entry name" value="G_AIG1"/>
    <property type="match status" value="1"/>
</dbReference>
<protein>
    <recommendedName>
        <fullName evidence="14">GTPase IMAP family member 8</fullName>
    </recommendedName>
    <alternativeName>
        <fullName evidence="15">Immune-associated nucleotide-binding protein 9</fullName>
    </alternativeName>
</protein>
<evidence type="ECO:0000256" key="10">
    <source>
        <dbReference type="ARBA" id="ARBA00023034"/>
    </source>
</evidence>
<evidence type="ECO:0000313" key="17">
    <source>
        <dbReference type="Ensembl" id="ENSAMXP00000047289.1"/>
    </source>
</evidence>
<evidence type="ECO:0000313" key="18">
    <source>
        <dbReference type="Proteomes" id="UP000018467"/>
    </source>
</evidence>
<dbReference type="InParanoid" id="A0A3B1K0Z5"/>
<dbReference type="InterPro" id="IPR027417">
    <property type="entry name" value="P-loop_NTPase"/>
</dbReference>
<evidence type="ECO:0000256" key="12">
    <source>
        <dbReference type="ARBA" id="ARBA00023134"/>
    </source>
</evidence>
<evidence type="ECO:0000256" key="13">
    <source>
        <dbReference type="ARBA" id="ARBA00056809"/>
    </source>
</evidence>
<dbReference type="Ensembl" id="ENSAMXT00000053240.1">
    <property type="protein sequence ID" value="ENSAMXP00000047289.1"/>
    <property type="gene ID" value="ENSAMXG00000031086.1"/>
</dbReference>
<organism evidence="17 18">
    <name type="scientific">Astyanax mexicanus</name>
    <name type="common">Blind cave fish</name>
    <name type="synonym">Astyanax fasciatus mexicanus</name>
    <dbReference type="NCBI Taxonomy" id="7994"/>
    <lineage>
        <taxon>Eukaryota</taxon>
        <taxon>Metazoa</taxon>
        <taxon>Chordata</taxon>
        <taxon>Craniata</taxon>
        <taxon>Vertebrata</taxon>
        <taxon>Euteleostomi</taxon>
        <taxon>Actinopterygii</taxon>
        <taxon>Neopterygii</taxon>
        <taxon>Teleostei</taxon>
        <taxon>Ostariophysi</taxon>
        <taxon>Characiformes</taxon>
        <taxon>Characoidei</taxon>
        <taxon>Acestrorhamphidae</taxon>
        <taxon>Acestrorhamphinae</taxon>
        <taxon>Astyanax</taxon>
    </lineage>
</organism>
<sequence length="202" mass="23024">MNVILLPVTELGIILLGEARSGKSSTGNTILGRKEFKETLATRTCRTHSTNMKGRKIWVTDTPEITTEGVKTKIKNCMSSSFDGCCVFLLVINAAVGFRKVDRNNVKWIEENFGEGALLHTIVLFTHADQIEEETMDQYFTVRPELRHLVNSCGNRYHTFNNRDQSPPQVTALIEKIDEMIRANGGWCYTSMTYQEFQRKIR</sequence>
<dbReference type="GO" id="GO:0005783">
    <property type="term" value="C:endoplasmic reticulum"/>
    <property type="evidence" value="ECO:0007669"/>
    <property type="project" value="UniProtKB-SubCell"/>
</dbReference>
<dbReference type="GO" id="GO:0005829">
    <property type="term" value="C:cytosol"/>
    <property type="evidence" value="ECO:0007669"/>
    <property type="project" value="UniProtKB-SubCell"/>
</dbReference>
<dbReference type="AlphaFoldDB" id="A0A3B1K0Z5"/>
<comment type="similarity">
    <text evidence="5">Belongs to the TRAFAC class TrmE-Era-EngA-EngB-Septin-like GTPase superfamily. AIG1/Toc34/Toc159-like paraseptin GTPase family. IAN subfamily.</text>
</comment>
<reference evidence="17" key="3">
    <citation type="submission" date="2025-08" db="UniProtKB">
        <authorList>
            <consortium name="Ensembl"/>
        </authorList>
    </citation>
    <scope>IDENTIFICATION</scope>
</reference>
<dbReference type="GO" id="GO:0005794">
    <property type="term" value="C:Golgi apparatus"/>
    <property type="evidence" value="ECO:0007669"/>
    <property type="project" value="UniProtKB-SubCell"/>
</dbReference>
<evidence type="ECO:0000256" key="8">
    <source>
        <dbReference type="ARBA" id="ARBA00022741"/>
    </source>
</evidence>
<keyword evidence="7" id="KW-0677">Repeat</keyword>
<evidence type="ECO:0000256" key="4">
    <source>
        <dbReference type="ARBA" id="ARBA00004555"/>
    </source>
</evidence>